<sequence length="2260" mass="254180">MDSATESAIIAKFENSDYRGIRRLFSDYLLPFSDFIALDDNVDSKKKPKNQKNRKKGTKEDCSSIRALAKQFLPFLNRALSILPKRLSESPKPGGVEEERDALELFDTYKLCFDCLSCVSSQLSCKPYYLHLQKIRLVHCFEVWERYGEAEREGFSILESLRGIDFGTSGSTVVKVKKIEGQYLPELTEENADPEFAVLLLEIVVTLIKCAVMSKSKDAGAYWRILDLVDQVGPWLRVLDANAFEKLHRVLVTYLNKCTLFIVGESVCFDGDLLHKFCLKTLTECFKSPVKDQFLKFAHRICSSLFSQRESRPSSLIILRCVLDTVACKVDAEYSVNEFLDLVYYCANKCRLTRKDIYRGVARHLDEIASEFSQVLTPVDLILRLYATGLYFMDTDVQLRGGEFTIAEGSKEESIIIFLLDNVESLQHLSALLGSLEDYFHIYRTENGVSSIHMEMDSRGIASPAMEYDIKVSKNSKHKHGKASLLSYLNALEFLCRPIAEVVNSARKHIVSEKEFAPCYAKLHYFQDAFHQFCVVFLICFSCKSERERDGFTDNRKTFLIVALAAFTVSLGTKKDIQRSADCIDCIISNKLIQPQELKFLFTALYNIGVILYRTKQMKEASLAFKLCSRASWTCVSLLCQKFVDKSEEVHDCLSEDEIVDFVTEACAKSAILLDVLHQCGNHDVNISIVDSLLNWSVAGNLFKKLSYPTPLVKQWVKIICRDFKGADVEDNAPTLYSLLSKSSATLSKRTISIILEQELLAYEEMNAQYPNLCQKMQLKIANILLLNVYVTKDNLLQKSRIFIRKGRAFRAYGIEGLNSCIQCLSEAISILNDLSSESSRSSAPVCHQLALAYCLHALCTQESEPNSEIIFHDICHALKLWSNIDSPGYCSADDHWELMDENAISLMYHIADLLSLKGYMHLQHDIYKLIIILLQRKNVPLKKCLAMLWADRRLTHALCSSPVDEAFILNLSEHFGVDSNSFSFWISCIKDSQPLLVGFKQKFSLLYSTLPQQGSCHPESSFSSDVTVDEVKGAALDLISSVPVPNRSAFLAGYLYYDLCERFISNGQLMEALSYAREAHRLRSKLLQEKFIFFVEQQHENFCQTGETVLQHQYGRTNLQIFKSVATEAWPYLTNSWDLESCIFSPWNVLQCYLESTLQVGIIHEAIGHGAEAEAHLLWGKNISCTQGLPLYKVAFASALGKLYRKKQLWELAENELKSAKQFLVDSSTTISCKRCKLSFAVAIDQQIGDLTRSRIDSTAGVPYVKSLSFALNLYRSALEKLNHSEWENSLSISEETNTESMISSKTLVKEDATNTNSCCATNTDTGELFSLKVEDEGAQVNMEAKKSRKYKKASKHFPHEQILTAEHNPRITRSRYRSSHNNGVQVQREVEPALSKYSSGNRVFAHPDTLSQKELLLETGRSSTTELGSELACFCNDTNCWRCLLMKVMETGSMKDFIYMKWEFHRRRLSLRLLIGIGKCTGARDEIHETHEIFWQSISVLVNRNPFCRTYSSILQSVLLDFIGKEIPGNIFSFERASILYNICWFSLKNYHSERKRTACCDLSRIQIPKIVSLLLQAFILCRELPLLFQKVSRLLAAIFLLSTSGGPFPLPLYSGKALSGSHWAAYFHQASLSTHLNHQFLSRMSVKLKARNSMDFEGSHASGSTCATTETHNLLRLAPDSVKDLEEFVTDFFLGLPSTTIICISLLGGDYASLLKKMLLFPSSFPAWMLLSRLNSKNQPIVMLLPVDTVLEEATDDDGNSGLGPISQGKDLSKIWSCPWGYTVVDYVAPLFKLILEENYLSSSIFPLDNTQKSRLLWWARRKKLDHLLGKFLRDIEDSWLGPWKCLLLGERSDCKHMQMVLTKLMGDLKCKCKLDEHESLLRVILGGARYVSETEACVSQLLLHKGYFGRGGCCEEETCGALSTSDGVESLSMLARQLILEAASELVEEEIDREPIILVLDSEVQMLPWENLPILRKQEVYRMPSVGSISATLIRNCHTQGISGRIAAAFPSIDPLDAFYLLNPSGDLGGTQVEFEDWFRDQKFEGKAGTAPTTEELAVALKNHDLFLYFGHGSAAVVAVANFTPSTQYLPGHEIQKLETCAATLLMGCSSGSLSLMGCYTPQGAPLSYLLAGSPVIVANLWEVTDKDIDRFGKAMLSAWLQERSTPSGGCSKCNLVVKEFGSMNISDNKGKKKALRKKQVQEACDSDTCKDGCGQRPKIGSFMSQAREACSLPFLIGASPVCYGVPTCIGKKKDM</sequence>
<dbReference type="Pfam" id="PF25110">
    <property type="entry name" value="TPR_ESP1"/>
    <property type="match status" value="1"/>
</dbReference>
<evidence type="ECO:0000313" key="6">
    <source>
        <dbReference type="EMBL" id="KAF8411822.1"/>
    </source>
</evidence>
<dbReference type="GO" id="GO:0004197">
    <property type="term" value="F:cysteine-type endopeptidase activity"/>
    <property type="evidence" value="ECO:0007669"/>
    <property type="project" value="InterPro"/>
</dbReference>
<dbReference type="Proteomes" id="UP000655225">
    <property type="component" value="Unassembled WGS sequence"/>
</dbReference>
<name>A0A834ZSU7_TETSI</name>
<evidence type="ECO:0000313" key="7">
    <source>
        <dbReference type="Proteomes" id="UP000655225"/>
    </source>
</evidence>
<reference evidence="6 7" key="1">
    <citation type="submission" date="2020-04" db="EMBL/GenBank/DDBJ databases">
        <title>Plant Genome Project.</title>
        <authorList>
            <person name="Zhang R.-G."/>
        </authorList>
    </citation>
    <scope>NUCLEOTIDE SEQUENCE [LARGE SCALE GENOMIC DNA]</scope>
    <source>
        <strain evidence="6">YNK0</strain>
        <tissue evidence="6">Leaf</tissue>
    </source>
</reference>
<keyword evidence="4" id="KW-0159">Chromosome partition</keyword>
<evidence type="ECO:0000256" key="3">
    <source>
        <dbReference type="ARBA" id="ARBA00022801"/>
    </source>
</evidence>
<accession>A0A834ZSU7</accession>
<comment type="catalytic activity">
    <reaction evidence="1">
        <text>All bonds known to be hydrolyzed by this endopeptidase have arginine in P1 and an acidic residue in P4. P6 is often occupied by an acidic residue or by a hydroxy-amino-acid residue, the phosphorylation of which enhances cleavage.</text>
        <dbReference type="EC" id="3.4.22.49"/>
    </reaction>
</comment>
<dbReference type="InterPro" id="IPR056932">
    <property type="entry name" value="TPR_ESP1_2nd"/>
</dbReference>
<gene>
    <name evidence="6" type="ORF">HHK36_004381</name>
</gene>
<feature type="domain" description="Peptidase C50" evidence="5">
    <location>
        <begin position="2019"/>
        <end position="2124"/>
    </location>
</feature>
<evidence type="ECO:0000256" key="2">
    <source>
        <dbReference type="ARBA" id="ARBA00012489"/>
    </source>
</evidence>
<evidence type="ECO:0000256" key="1">
    <source>
        <dbReference type="ARBA" id="ARBA00000451"/>
    </source>
</evidence>
<protein>
    <recommendedName>
        <fullName evidence="2">separase</fullName>
        <ecNumber evidence="2">3.4.22.49</ecNumber>
    </recommendedName>
</protein>
<proteinExistence type="predicted"/>
<dbReference type="GO" id="GO:0051307">
    <property type="term" value="P:meiotic chromosome separation"/>
    <property type="evidence" value="ECO:0007669"/>
    <property type="project" value="TreeGrafter"/>
</dbReference>
<evidence type="ECO:0000256" key="4">
    <source>
        <dbReference type="ARBA" id="ARBA00022829"/>
    </source>
</evidence>
<comment type="caution">
    <text evidence="6">The sequence shown here is derived from an EMBL/GenBank/DDBJ whole genome shotgun (WGS) entry which is preliminary data.</text>
</comment>
<dbReference type="InterPro" id="IPR056933">
    <property type="entry name" value="TPR_ESP1"/>
</dbReference>
<dbReference type="GO" id="GO:0005737">
    <property type="term" value="C:cytoplasm"/>
    <property type="evidence" value="ECO:0007669"/>
    <property type="project" value="TreeGrafter"/>
</dbReference>
<dbReference type="PANTHER" id="PTHR12792">
    <property type="entry name" value="EXTRA SPINDLE POLES 1-RELATED"/>
    <property type="match status" value="1"/>
</dbReference>
<dbReference type="PROSITE" id="PS51700">
    <property type="entry name" value="SEPARIN"/>
    <property type="match status" value="1"/>
</dbReference>
<evidence type="ECO:0000259" key="5">
    <source>
        <dbReference type="PROSITE" id="PS51700"/>
    </source>
</evidence>
<dbReference type="Pfam" id="PF03568">
    <property type="entry name" value="Separin_C"/>
    <property type="match status" value="1"/>
</dbReference>
<dbReference type="EC" id="3.4.22.49" evidence="2"/>
<dbReference type="OrthoDB" id="10255632at2759"/>
<keyword evidence="7" id="KW-1185">Reference proteome</keyword>
<dbReference type="Pfam" id="PF25113">
    <property type="entry name" value="TPR_ESP1_2nd"/>
    <property type="match status" value="1"/>
</dbReference>
<organism evidence="6 7">
    <name type="scientific">Tetracentron sinense</name>
    <name type="common">Spur-leaf</name>
    <dbReference type="NCBI Taxonomy" id="13715"/>
    <lineage>
        <taxon>Eukaryota</taxon>
        <taxon>Viridiplantae</taxon>
        <taxon>Streptophyta</taxon>
        <taxon>Embryophyta</taxon>
        <taxon>Tracheophyta</taxon>
        <taxon>Spermatophyta</taxon>
        <taxon>Magnoliopsida</taxon>
        <taxon>Trochodendrales</taxon>
        <taxon>Trochodendraceae</taxon>
        <taxon>Tetracentron</taxon>
    </lineage>
</organism>
<dbReference type="GO" id="GO:0005634">
    <property type="term" value="C:nucleus"/>
    <property type="evidence" value="ECO:0007669"/>
    <property type="project" value="InterPro"/>
</dbReference>
<dbReference type="InterPro" id="IPR005314">
    <property type="entry name" value="Peptidase_C50"/>
</dbReference>
<dbReference type="EMBL" id="JABCRI010000002">
    <property type="protein sequence ID" value="KAF8411822.1"/>
    <property type="molecule type" value="Genomic_DNA"/>
</dbReference>
<keyword evidence="3" id="KW-0378">Hydrolase</keyword>
<dbReference type="OMA" id="SYCANKC"/>
<dbReference type="InterPro" id="IPR030397">
    <property type="entry name" value="SEPARIN_core_dom"/>
</dbReference>
<dbReference type="GO" id="GO:0006508">
    <property type="term" value="P:proteolysis"/>
    <property type="evidence" value="ECO:0007669"/>
    <property type="project" value="InterPro"/>
</dbReference>
<dbReference type="PANTHER" id="PTHR12792:SF0">
    <property type="entry name" value="SEPARIN"/>
    <property type="match status" value="1"/>
</dbReference>
<dbReference type="GO" id="GO:0072686">
    <property type="term" value="C:mitotic spindle"/>
    <property type="evidence" value="ECO:0007669"/>
    <property type="project" value="TreeGrafter"/>
</dbReference>